<evidence type="ECO:0000259" key="3">
    <source>
        <dbReference type="PROSITE" id="PS50969"/>
    </source>
</evidence>
<keyword evidence="5" id="KW-1185">Reference proteome</keyword>
<feature type="compositionally biased region" description="Polar residues" evidence="2">
    <location>
        <begin position="40"/>
        <end position="53"/>
    </location>
</feature>
<dbReference type="GO" id="GO:0015031">
    <property type="term" value="P:protein transport"/>
    <property type="evidence" value="ECO:0007669"/>
    <property type="project" value="UniProtKB-KW"/>
</dbReference>
<evidence type="ECO:0000256" key="1">
    <source>
        <dbReference type="RuleBase" id="RU365079"/>
    </source>
</evidence>
<dbReference type="InterPro" id="IPR036412">
    <property type="entry name" value="HAD-like_sf"/>
</dbReference>
<keyword evidence="1" id="KW-0811">Translocation</keyword>
<evidence type="ECO:0000313" key="4">
    <source>
        <dbReference type="EnsemblPlants" id="LPERR03G29080.1"/>
    </source>
</evidence>
<keyword evidence="1" id="KW-0653">Protein transport</keyword>
<dbReference type="PANTHER" id="PTHR12210">
    <property type="entry name" value="DULLARD PROTEIN PHOSPHATASE"/>
    <property type="match status" value="1"/>
</dbReference>
<comment type="subunit">
    <text evidence="1">Component of the TIM23 complex.</text>
</comment>
<evidence type="ECO:0000313" key="5">
    <source>
        <dbReference type="Proteomes" id="UP000032180"/>
    </source>
</evidence>
<feature type="domain" description="FCP1 homology" evidence="3">
    <location>
        <begin position="333"/>
        <end position="535"/>
    </location>
</feature>
<sequence>MASLRGGAAARKKRGSPATENNGEEHTDAQRRLRDISIAKSENNMGGAFSTQGDLPRESGYNLEEMDAQLCAESVHRASNQLVNSNENGNPEFQVVKSTSSAGNSEHWILDCNKATDHDMGFMPPQGSRFDVNARTNDLQSTTEGRLCQRTVGEGFTGLSGVGNNPYSVHENQRIGSTVGYSPYNVQENQRIGSTVGYNPYSVQENQRIGPFMREAYTLRSHYLHPPHVRGYMDNPFMIFPSVHPMNALDPFNQGFNFFQTGNVPPYGVSEHWEYEYQRNMDDTNVERNKLNLNGEAYLPTHYSINCIRPSSLSQAYEQMPPVTLSPRLSLRGFRKKKLLILDLNGLLADINQDHHNSHMAVAKFRGRLVFRRPYCHDFLTFCLQNFELGIWSSRKKYDLLSISIFCDFPSLPQQYLLQNVDSVIDIIMRDFKPFLLFCWDMSKCTFTGHKTLDNVHKPLMLKELRKLWNKEEPDLPWGKGEYSPSNTLLVDDSPYKALRNPPYTAIFPRTYSYLDCNDCSLGPDGDLRVYLENLSVAEDVECYVRNNPFGQPFITQNDPNWSFYAQIANQ</sequence>
<dbReference type="EnsemblPlants" id="LPERR03G29080.1">
    <property type="protein sequence ID" value="LPERR03G29080.1"/>
    <property type="gene ID" value="LPERR03G29080"/>
</dbReference>
<dbReference type="AlphaFoldDB" id="A0A0D9VZ58"/>
<dbReference type="InterPro" id="IPR050365">
    <property type="entry name" value="TIM50"/>
</dbReference>
<protein>
    <recommendedName>
        <fullName evidence="1">Mitochondrial import inner membrane translocase subunit TIM50</fullName>
    </recommendedName>
</protein>
<dbReference type="eggNOG" id="ENOG502QR82">
    <property type="taxonomic scope" value="Eukaryota"/>
</dbReference>
<dbReference type="InterPro" id="IPR023214">
    <property type="entry name" value="HAD_sf"/>
</dbReference>
<organism evidence="4 5">
    <name type="scientific">Leersia perrieri</name>
    <dbReference type="NCBI Taxonomy" id="77586"/>
    <lineage>
        <taxon>Eukaryota</taxon>
        <taxon>Viridiplantae</taxon>
        <taxon>Streptophyta</taxon>
        <taxon>Embryophyta</taxon>
        <taxon>Tracheophyta</taxon>
        <taxon>Spermatophyta</taxon>
        <taxon>Magnoliopsida</taxon>
        <taxon>Liliopsida</taxon>
        <taxon>Poales</taxon>
        <taxon>Poaceae</taxon>
        <taxon>BOP clade</taxon>
        <taxon>Oryzoideae</taxon>
        <taxon>Oryzeae</taxon>
        <taxon>Oryzinae</taxon>
        <taxon>Leersia</taxon>
    </lineage>
</organism>
<comment type="function">
    <text evidence="1">Essential component of the TIM23 complex, a complex that mediates the translocation of transit peptide-containing proteins across the mitochondrial inner membrane.</text>
</comment>
<evidence type="ECO:0000256" key="2">
    <source>
        <dbReference type="SAM" id="MobiDB-lite"/>
    </source>
</evidence>
<keyword evidence="1" id="KW-0809">Transit peptide</keyword>
<reference evidence="4 5" key="1">
    <citation type="submission" date="2012-08" db="EMBL/GenBank/DDBJ databases">
        <title>Oryza genome evolution.</title>
        <authorList>
            <person name="Wing R.A."/>
        </authorList>
    </citation>
    <scope>NUCLEOTIDE SEQUENCE</scope>
</reference>
<dbReference type="GO" id="GO:0005744">
    <property type="term" value="C:TIM23 mitochondrial import inner membrane translocase complex"/>
    <property type="evidence" value="ECO:0007669"/>
    <property type="project" value="UniProtKB-UniRule"/>
</dbReference>
<dbReference type="PROSITE" id="PS50969">
    <property type="entry name" value="FCP1"/>
    <property type="match status" value="1"/>
</dbReference>
<dbReference type="HOGENOM" id="CLU_525198_0_0_1"/>
<proteinExistence type="inferred from homology"/>
<dbReference type="Pfam" id="PF03031">
    <property type="entry name" value="NIF"/>
    <property type="match status" value="1"/>
</dbReference>
<comment type="subcellular location">
    <subcellularLocation>
        <location evidence="1">Mitochondrion inner membrane</location>
        <topology evidence="1">Single-pass membrane protein</topology>
    </subcellularLocation>
</comment>
<accession>A0A0D9VZ58</accession>
<reference evidence="5" key="2">
    <citation type="submission" date="2013-12" db="EMBL/GenBank/DDBJ databases">
        <authorList>
            <person name="Yu Y."/>
            <person name="Lee S."/>
            <person name="de Baynast K."/>
            <person name="Wissotski M."/>
            <person name="Liu L."/>
            <person name="Talag J."/>
            <person name="Goicoechea J."/>
            <person name="Angelova A."/>
            <person name="Jetty R."/>
            <person name="Kudrna D."/>
            <person name="Golser W."/>
            <person name="Rivera L."/>
            <person name="Zhang J."/>
            <person name="Wing R."/>
        </authorList>
    </citation>
    <scope>NUCLEOTIDE SEQUENCE</scope>
</reference>
<reference evidence="4" key="3">
    <citation type="submission" date="2015-04" db="UniProtKB">
        <authorList>
            <consortium name="EnsemblPlants"/>
        </authorList>
    </citation>
    <scope>IDENTIFICATION</scope>
</reference>
<keyword evidence="1" id="KW-0496">Mitochondrion</keyword>
<dbReference type="Proteomes" id="UP000032180">
    <property type="component" value="Chromosome 3"/>
</dbReference>
<comment type="similarity">
    <text evidence="1">Belongs to the TIM50 family.</text>
</comment>
<keyword evidence="1" id="KW-0813">Transport</keyword>
<name>A0A0D9VZ58_9ORYZ</name>
<feature type="compositionally biased region" description="Basic and acidic residues" evidence="2">
    <location>
        <begin position="23"/>
        <end position="37"/>
    </location>
</feature>
<dbReference type="SMART" id="SM00577">
    <property type="entry name" value="CPDc"/>
    <property type="match status" value="1"/>
</dbReference>
<dbReference type="SUPFAM" id="SSF56784">
    <property type="entry name" value="HAD-like"/>
    <property type="match status" value="1"/>
</dbReference>
<feature type="region of interest" description="Disordered" evidence="2">
    <location>
        <begin position="1"/>
        <end position="59"/>
    </location>
</feature>
<dbReference type="Gene3D" id="3.40.50.1000">
    <property type="entry name" value="HAD superfamily/HAD-like"/>
    <property type="match status" value="1"/>
</dbReference>
<dbReference type="Gramene" id="LPERR03G29080.1">
    <property type="protein sequence ID" value="LPERR03G29080.1"/>
    <property type="gene ID" value="LPERR03G29080"/>
</dbReference>
<dbReference type="InterPro" id="IPR004274">
    <property type="entry name" value="FCP1_dom"/>
</dbReference>